<reference evidence="4 5" key="1">
    <citation type="journal article" date="2019" name="Sci. Rep.">
        <title>Comparative genomics of chytrid fungi reveal insights into the obligate biotrophic and pathogenic lifestyle of Synchytrium endobioticum.</title>
        <authorList>
            <person name="van de Vossenberg B.T.L.H."/>
            <person name="Warris S."/>
            <person name="Nguyen H.D.T."/>
            <person name="van Gent-Pelzer M.P.E."/>
            <person name="Joly D.L."/>
            <person name="van de Geest H.C."/>
            <person name="Bonants P.J.M."/>
            <person name="Smith D.S."/>
            <person name="Levesque C.A."/>
            <person name="van der Lee T.A.J."/>
        </authorList>
    </citation>
    <scope>NUCLEOTIDE SEQUENCE [LARGE SCALE GENOMIC DNA]</scope>
    <source>
        <strain evidence="3 5">LEV6574</strain>
        <strain evidence="2 4">MB42</strain>
    </source>
</reference>
<dbReference type="VEuPathDB" id="FungiDB:SeMB42_g05785"/>
<evidence type="ECO:0000313" key="4">
    <source>
        <dbReference type="Proteomes" id="UP000317494"/>
    </source>
</evidence>
<dbReference type="AlphaFoldDB" id="A0A507CUT0"/>
<dbReference type="Proteomes" id="UP000320475">
    <property type="component" value="Unassembled WGS sequence"/>
</dbReference>
<feature type="region of interest" description="Disordered" evidence="1">
    <location>
        <begin position="54"/>
        <end position="82"/>
    </location>
</feature>
<dbReference type="EMBL" id="QEAN01000291">
    <property type="protein sequence ID" value="TPX40998.1"/>
    <property type="molecule type" value="Genomic_DNA"/>
</dbReference>
<dbReference type="Proteomes" id="UP000317494">
    <property type="component" value="Unassembled WGS sequence"/>
</dbReference>
<evidence type="ECO:0000313" key="3">
    <source>
        <dbReference type="EMBL" id="TPX42848.1"/>
    </source>
</evidence>
<evidence type="ECO:0000313" key="5">
    <source>
        <dbReference type="Proteomes" id="UP000320475"/>
    </source>
</evidence>
<comment type="caution">
    <text evidence="3">The sequence shown here is derived from an EMBL/GenBank/DDBJ whole genome shotgun (WGS) entry which is preliminary data.</text>
</comment>
<organism evidence="3 5">
    <name type="scientific">Synchytrium endobioticum</name>
    <dbReference type="NCBI Taxonomy" id="286115"/>
    <lineage>
        <taxon>Eukaryota</taxon>
        <taxon>Fungi</taxon>
        <taxon>Fungi incertae sedis</taxon>
        <taxon>Chytridiomycota</taxon>
        <taxon>Chytridiomycota incertae sedis</taxon>
        <taxon>Chytridiomycetes</taxon>
        <taxon>Synchytriales</taxon>
        <taxon>Synchytriaceae</taxon>
        <taxon>Synchytrium</taxon>
    </lineage>
</organism>
<name>A0A507CUT0_9FUNG</name>
<dbReference type="InterPro" id="IPR020339">
    <property type="entry name" value="C20orf85-like"/>
</dbReference>
<gene>
    <name evidence="3" type="ORF">SeLEV6574_g05377</name>
    <name evidence="2" type="ORF">SeMB42_g05785</name>
</gene>
<proteinExistence type="predicted"/>
<evidence type="ECO:0000256" key="1">
    <source>
        <dbReference type="SAM" id="MobiDB-lite"/>
    </source>
</evidence>
<evidence type="ECO:0000313" key="2">
    <source>
        <dbReference type="EMBL" id="TPX40998.1"/>
    </source>
</evidence>
<dbReference type="PANTHER" id="PTHR31909:SF3">
    <property type="entry name" value="SIMILAR TO PROTEIN C20ORF85 HOMOLOG"/>
    <property type="match status" value="1"/>
</dbReference>
<dbReference type="OrthoDB" id="426070at2759"/>
<dbReference type="PANTHER" id="PTHR31909">
    <property type="entry name" value="CHROMOSOME 20 ORF85 FAMILY MEMBER"/>
    <property type="match status" value="1"/>
</dbReference>
<dbReference type="EMBL" id="QEAM01000250">
    <property type="protein sequence ID" value="TPX42848.1"/>
    <property type="molecule type" value="Genomic_DNA"/>
</dbReference>
<protein>
    <submittedName>
        <fullName evidence="3">Uncharacterized protein</fullName>
    </submittedName>
</protein>
<accession>A0A507CUT0</accession>
<dbReference type="Pfam" id="PF14945">
    <property type="entry name" value="LLC1"/>
    <property type="match status" value="1"/>
</dbReference>
<keyword evidence="4" id="KW-1185">Reference proteome</keyword>
<sequence length="111" mass="11821">MGVDGAKAGKAATREVNVVGNDAIWRTLIRFELASAKNWERSWGFMRETLRPDQTNSSTLRLPPITHQRAKSPQASASGLPSKLPCGLATDAEPVLADLMTLSTDGSGTGI</sequence>